<dbReference type="GO" id="GO:0034213">
    <property type="term" value="P:quinolinate catabolic process"/>
    <property type="evidence" value="ECO:0007669"/>
    <property type="project" value="TreeGrafter"/>
</dbReference>
<comment type="caution">
    <text evidence="7">The sequence shown here is derived from an EMBL/GenBank/DDBJ whole genome shotgun (WGS) entry which is preliminary data.</text>
</comment>
<dbReference type="EMBL" id="QJJU01000023">
    <property type="protein sequence ID" value="PXX03283.1"/>
    <property type="molecule type" value="Genomic_DNA"/>
</dbReference>
<dbReference type="OrthoDB" id="1677778at2"/>
<evidence type="ECO:0000313" key="8">
    <source>
        <dbReference type="Proteomes" id="UP000247781"/>
    </source>
</evidence>
<sequence>MTDPRPLLFSGISGRSVTAALSADDSGIVVHTDGAAAVATELGLIVDHCLTEGKPVEPGDEVLRVTGSPIQIALAEERLVGLVAKPSGIATAARRFVDSASWHFQIVSGAWKKLPFSQKDMIRSAIAAGGAAPRIADWPFIYLDKNFVIMLGGVQGALDAVAAYPELAGYRRIVQVIDADGACAAARGGAHIVFVDTGHLEDLSSVSQALRVNGLRDRVRLAFGGGVQLTDMDRLRGLDVDIVDIGRAIVDAPLLDMTFRVVDPR</sequence>
<dbReference type="AlphaFoldDB" id="A0A318H9X0"/>
<dbReference type="Pfam" id="PF02749">
    <property type="entry name" value="QRPTase_N"/>
    <property type="match status" value="1"/>
</dbReference>
<evidence type="ECO:0000256" key="2">
    <source>
        <dbReference type="ARBA" id="ARBA00022676"/>
    </source>
</evidence>
<accession>A0A318H9X0</accession>
<organism evidence="7 8">
    <name type="scientific">Mycolicibacterium moriokaense</name>
    <dbReference type="NCBI Taxonomy" id="39691"/>
    <lineage>
        <taxon>Bacteria</taxon>
        <taxon>Bacillati</taxon>
        <taxon>Actinomycetota</taxon>
        <taxon>Actinomycetes</taxon>
        <taxon>Mycobacteriales</taxon>
        <taxon>Mycobacteriaceae</taxon>
        <taxon>Mycolicibacterium</taxon>
    </lineage>
</organism>
<evidence type="ECO:0000313" key="7">
    <source>
        <dbReference type="EMBL" id="PXX03283.1"/>
    </source>
</evidence>
<keyword evidence="3" id="KW-0808">Transferase</keyword>
<comment type="similarity">
    <text evidence="1">Belongs to the NadC/ModD family.</text>
</comment>
<reference evidence="8" key="1">
    <citation type="submission" date="2018-05" db="EMBL/GenBank/DDBJ databases">
        <authorList>
            <person name="Deangelis K."/>
            <person name="Huntemann M."/>
            <person name="Clum A."/>
            <person name="Pillay M."/>
            <person name="Palaniappan K."/>
            <person name="Varghese N."/>
            <person name="Mikhailova N."/>
            <person name="Stamatis D."/>
            <person name="Reddy T."/>
            <person name="Daum C."/>
            <person name="Shapiro N."/>
            <person name="Ivanova N."/>
            <person name="Kyrpides N."/>
            <person name="Woyke T."/>
        </authorList>
    </citation>
    <scope>NUCLEOTIDE SEQUENCE [LARGE SCALE GENOMIC DNA]</scope>
    <source>
        <strain evidence="8">GAS496</strain>
    </source>
</reference>
<dbReference type="InterPro" id="IPR022412">
    <property type="entry name" value="Quinolinate_PRibosylTrfase_N"/>
</dbReference>
<dbReference type="Pfam" id="PF01729">
    <property type="entry name" value="QRPTase_C"/>
    <property type="match status" value="1"/>
</dbReference>
<dbReference type="Gene3D" id="3.90.1170.20">
    <property type="entry name" value="Quinolinate phosphoribosyl transferase, N-terminal domain"/>
    <property type="match status" value="1"/>
</dbReference>
<proteinExistence type="inferred from homology"/>
<evidence type="ECO:0000256" key="4">
    <source>
        <dbReference type="ARBA" id="ARBA00047445"/>
    </source>
</evidence>
<evidence type="ECO:0000256" key="3">
    <source>
        <dbReference type="ARBA" id="ARBA00022679"/>
    </source>
</evidence>
<dbReference type="Gene3D" id="3.20.20.70">
    <property type="entry name" value="Aldolase class I"/>
    <property type="match status" value="1"/>
</dbReference>
<dbReference type="SUPFAM" id="SSF54675">
    <property type="entry name" value="Nicotinate/Quinolinate PRTase N-terminal domain-like"/>
    <property type="match status" value="1"/>
</dbReference>
<dbReference type="SUPFAM" id="SSF51690">
    <property type="entry name" value="Nicotinate/Quinolinate PRTase C-terminal domain-like"/>
    <property type="match status" value="1"/>
</dbReference>
<evidence type="ECO:0000256" key="1">
    <source>
        <dbReference type="ARBA" id="ARBA00009400"/>
    </source>
</evidence>
<reference evidence="7 8" key="2">
    <citation type="submission" date="2018-06" db="EMBL/GenBank/DDBJ databases">
        <title>Sequencing of bacterial isolates from soil warming experiment in Harvard Forest, Massachusetts, USA.</title>
        <authorList>
            <person name="Deangelis K.PhD."/>
        </authorList>
    </citation>
    <scope>NUCLEOTIDE SEQUENCE [LARGE SCALE GENOMIC DNA]</scope>
    <source>
        <strain evidence="7 8">GAS496</strain>
    </source>
</reference>
<evidence type="ECO:0000259" key="6">
    <source>
        <dbReference type="Pfam" id="PF02749"/>
    </source>
</evidence>
<dbReference type="PANTHER" id="PTHR32179">
    <property type="entry name" value="NICOTINATE-NUCLEOTIDE PYROPHOSPHORYLASE [CARBOXYLATING]"/>
    <property type="match status" value="1"/>
</dbReference>
<evidence type="ECO:0000259" key="5">
    <source>
        <dbReference type="Pfam" id="PF01729"/>
    </source>
</evidence>
<protein>
    <submittedName>
        <fullName evidence="7">Nicotinate-nucleotide pyrophosphorylase (Carboxylating)</fullName>
    </submittedName>
</protein>
<keyword evidence="2" id="KW-0328">Glycosyltransferase</keyword>
<dbReference type="GO" id="GO:0005737">
    <property type="term" value="C:cytoplasm"/>
    <property type="evidence" value="ECO:0007669"/>
    <property type="project" value="TreeGrafter"/>
</dbReference>
<dbReference type="InterPro" id="IPR002638">
    <property type="entry name" value="Quinolinate_PRibosylTrfase_C"/>
</dbReference>
<dbReference type="InterPro" id="IPR036068">
    <property type="entry name" value="Nicotinate_pribotase-like_C"/>
</dbReference>
<dbReference type="InterPro" id="IPR013785">
    <property type="entry name" value="Aldolase_TIM"/>
</dbReference>
<feature type="domain" description="Quinolinate phosphoribosyl transferase C-terminal" evidence="5">
    <location>
        <begin position="89"/>
        <end position="258"/>
    </location>
</feature>
<name>A0A318H9X0_9MYCO</name>
<dbReference type="RefSeq" id="WP_110319046.1">
    <property type="nucleotide sequence ID" value="NZ_QJJU01000023.1"/>
</dbReference>
<dbReference type="Proteomes" id="UP000247781">
    <property type="component" value="Unassembled WGS sequence"/>
</dbReference>
<feature type="domain" description="Quinolinate phosphoribosyl transferase N-terminal" evidence="6">
    <location>
        <begin position="11"/>
        <end position="87"/>
    </location>
</feature>
<dbReference type="PANTHER" id="PTHR32179:SF3">
    <property type="entry name" value="NICOTINATE-NUCLEOTIDE PYROPHOSPHORYLASE [CARBOXYLATING]"/>
    <property type="match status" value="1"/>
</dbReference>
<gene>
    <name evidence="7" type="ORF">C8E89_12385</name>
</gene>
<dbReference type="InterPro" id="IPR037128">
    <property type="entry name" value="Quinolinate_PRibosylTase_N_sf"/>
</dbReference>
<dbReference type="InterPro" id="IPR027277">
    <property type="entry name" value="NadC/ModD"/>
</dbReference>
<dbReference type="GO" id="GO:0004514">
    <property type="term" value="F:nicotinate-nucleotide diphosphorylase (carboxylating) activity"/>
    <property type="evidence" value="ECO:0007669"/>
    <property type="project" value="UniProtKB-EC"/>
</dbReference>
<comment type="catalytic activity">
    <reaction evidence="4">
        <text>nicotinate beta-D-ribonucleotide + CO2 + diphosphate = quinolinate + 5-phospho-alpha-D-ribose 1-diphosphate + 2 H(+)</text>
        <dbReference type="Rhea" id="RHEA:12733"/>
        <dbReference type="ChEBI" id="CHEBI:15378"/>
        <dbReference type="ChEBI" id="CHEBI:16526"/>
        <dbReference type="ChEBI" id="CHEBI:29959"/>
        <dbReference type="ChEBI" id="CHEBI:33019"/>
        <dbReference type="ChEBI" id="CHEBI:57502"/>
        <dbReference type="ChEBI" id="CHEBI:58017"/>
        <dbReference type="EC" id="2.4.2.19"/>
    </reaction>
</comment>
<dbReference type="GO" id="GO:0009435">
    <property type="term" value="P:NAD+ biosynthetic process"/>
    <property type="evidence" value="ECO:0007669"/>
    <property type="project" value="InterPro"/>
</dbReference>
<keyword evidence="8" id="KW-1185">Reference proteome</keyword>